<dbReference type="Proteomes" id="UP000319004">
    <property type="component" value="Chromosome"/>
</dbReference>
<gene>
    <name evidence="6" type="ORF">Enr13x_19880</name>
</gene>
<reference evidence="6 7" key="1">
    <citation type="submission" date="2019-03" db="EMBL/GenBank/DDBJ databases">
        <title>Deep-cultivation of Planctomycetes and their phenomic and genomic characterization uncovers novel biology.</title>
        <authorList>
            <person name="Wiegand S."/>
            <person name="Jogler M."/>
            <person name="Boedeker C."/>
            <person name="Pinto D."/>
            <person name="Vollmers J."/>
            <person name="Rivas-Marin E."/>
            <person name="Kohn T."/>
            <person name="Peeters S.H."/>
            <person name="Heuer A."/>
            <person name="Rast P."/>
            <person name="Oberbeckmann S."/>
            <person name="Bunk B."/>
            <person name="Jeske O."/>
            <person name="Meyerdierks A."/>
            <person name="Storesund J.E."/>
            <person name="Kallscheuer N."/>
            <person name="Luecker S."/>
            <person name="Lage O.M."/>
            <person name="Pohl T."/>
            <person name="Merkel B.J."/>
            <person name="Hornburger P."/>
            <person name="Mueller R.-W."/>
            <person name="Bruemmer F."/>
            <person name="Labrenz M."/>
            <person name="Spormann A.M."/>
            <person name="Op den Camp H."/>
            <person name="Overmann J."/>
            <person name="Amann R."/>
            <person name="Jetten M.S.M."/>
            <person name="Mascher T."/>
            <person name="Medema M.H."/>
            <person name="Devos D.P."/>
            <person name="Kaster A.-K."/>
            <person name="Ovreas L."/>
            <person name="Rohde M."/>
            <person name="Galperin M.Y."/>
            <person name="Jogler C."/>
        </authorList>
    </citation>
    <scope>NUCLEOTIDE SEQUENCE [LARGE SCALE GENOMIC DNA]</scope>
    <source>
        <strain evidence="6 7">Enr13</strain>
    </source>
</reference>
<comment type="similarity">
    <text evidence="2">Belongs to the VgrG protein family.</text>
</comment>
<dbReference type="Gene3D" id="3.55.50.10">
    <property type="entry name" value="Baseplate protein-like domains"/>
    <property type="match status" value="1"/>
</dbReference>
<dbReference type="InterPro" id="IPR037026">
    <property type="entry name" value="Vgr_OB-fold_dom_sf"/>
</dbReference>
<evidence type="ECO:0000259" key="5">
    <source>
        <dbReference type="Pfam" id="PF22178"/>
    </source>
</evidence>
<evidence type="ECO:0000256" key="3">
    <source>
        <dbReference type="ARBA" id="ARBA00022525"/>
    </source>
</evidence>
<sequence>MSSSQINRGIAVTTQAGPDKLLFHRMSAFERLGSPFEFSLDLLSFDHNIVLDDLLGTPACVSVLRPNGSTRYFHGLINRFSWAGSHGELSVYRATLVPWLWFLTRNTNCRIFQEKTVPEIITTVFRDHGFTDFVDSSRESHRRWEYCVQYRESDFDFVNRLMEQEGIYYYFKHDESKHQMVLADGMTAHSPADGYATVPFFPPDEGRLREMEHVYHWSASKEVQTGAYALNDFNFETPNANLLASSKTILKHDMSKFEMFDYPGEYTKMAEGTTYSQRRIEEQEARFERVRGNSNVLGLEAGSVFTLAGHFRRDQNEKYLIVSSNLELSTSEYETGPSGPKLLPECSFEAIKSSQVYRSERQTPLPRIRGPQTAVVVGKKGDEIYTDQYGRVKVQFHWDREGKLDENSSCWVRVAQSWAGKRWGAIHIPRVGQEVIVEFLEGDPDHPIITGRVYNALEMPPYKLPDNATQSGIKTHSTAKGTDQNFNELRFEDKKGEEQVYFHAEKDFERIVENNDTLKVGFEKKDTGDQVIEIFNNQKVLIGDASAKDGSQTITILKDFTHTVSKGDAKIAIEKGKRSTTVYGDEALTITTGNRTSVISKGDDSLKINAGAHTTQAAKSIVLKVGGSSIKIDNSGITIKGTQIVVQGQASAALKAPMATVSGSMVTVKGSLVNIN</sequence>
<dbReference type="Pfam" id="PF04717">
    <property type="entry name" value="Phage_base_V"/>
    <property type="match status" value="1"/>
</dbReference>
<dbReference type="RefSeq" id="WP_145385803.1">
    <property type="nucleotide sequence ID" value="NZ_CP037423.1"/>
</dbReference>
<dbReference type="Pfam" id="PF22178">
    <property type="entry name" value="Gp5_trimer_C"/>
    <property type="match status" value="1"/>
</dbReference>
<dbReference type="Gene3D" id="2.30.110.50">
    <property type="match status" value="1"/>
</dbReference>
<dbReference type="SUPFAM" id="SSF69255">
    <property type="entry name" value="gp5 N-terminal domain-like"/>
    <property type="match status" value="1"/>
</dbReference>
<keyword evidence="3" id="KW-0964">Secreted</keyword>
<dbReference type="Pfam" id="PF05954">
    <property type="entry name" value="Phage_GPD"/>
    <property type="match status" value="1"/>
</dbReference>
<comment type="subcellular location">
    <subcellularLocation>
        <location evidence="1">Secreted</location>
    </subcellularLocation>
</comment>
<dbReference type="PANTHER" id="PTHR32305:SF15">
    <property type="entry name" value="PROTEIN RHSA-RELATED"/>
    <property type="match status" value="1"/>
</dbReference>
<dbReference type="FunFam" id="2.40.50.230:FF:000001">
    <property type="entry name" value="Type VI secretion protein VgrG"/>
    <property type="match status" value="1"/>
</dbReference>
<dbReference type="NCBIfam" id="TIGR03361">
    <property type="entry name" value="VI_Rhs_Vgr"/>
    <property type="match status" value="1"/>
</dbReference>
<dbReference type="AlphaFoldDB" id="A0A518HMR6"/>
<dbReference type="KEGG" id="snep:Enr13x_19880"/>
<dbReference type="OrthoDB" id="9762420at2"/>
<accession>A0A518HMR6</accession>
<dbReference type="PANTHER" id="PTHR32305">
    <property type="match status" value="1"/>
</dbReference>
<dbReference type="NCBIfam" id="TIGR01646">
    <property type="entry name" value="vgr_GE"/>
    <property type="match status" value="1"/>
</dbReference>
<dbReference type="InterPro" id="IPR054030">
    <property type="entry name" value="Gp5_Vgr_C"/>
</dbReference>
<protein>
    <submittedName>
        <fullName evidence="6">Phage-related baseplate assembly protein</fullName>
    </submittedName>
</protein>
<name>A0A518HMR6_9BACT</name>
<dbReference type="SUPFAM" id="SSF69279">
    <property type="entry name" value="Phage tail proteins"/>
    <property type="match status" value="2"/>
</dbReference>
<dbReference type="EMBL" id="CP037423">
    <property type="protein sequence ID" value="QDV42145.1"/>
    <property type="molecule type" value="Genomic_DNA"/>
</dbReference>
<evidence type="ECO:0000313" key="7">
    <source>
        <dbReference type="Proteomes" id="UP000319004"/>
    </source>
</evidence>
<dbReference type="Gene3D" id="2.40.50.230">
    <property type="entry name" value="Gp5 N-terminal domain"/>
    <property type="match status" value="1"/>
</dbReference>
<dbReference type="Gene3D" id="4.10.220.110">
    <property type="match status" value="1"/>
</dbReference>
<organism evidence="6 7">
    <name type="scientific">Stieleria neptunia</name>
    <dbReference type="NCBI Taxonomy" id="2527979"/>
    <lineage>
        <taxon>Bacteria</taxon>
        <taxon>Pseudomonadati</taxon>
        <taxon>Planctomycetota</taxon>
        <taxon>Planctomycetia</taxon>
        <taxon>Pirellulales</taxon>
        <taxon>Pirellulaceae</taxon>
        <taxon>Stieleria</taxon>
    </lineage>
</organism>
<dbReference type="GO" id="GO:0005576">
    <property type="term" value="C:extracellular region"/>
    <property type="evidence" value="ECO:0007669"/>
    <property type="project" value="UniProtKB-SubCell"/>
</dbReference>
<dbReference type="FunFam" id="3.55.50.10:FF:000001">
    <property type="entry name" value="Actin cross-linking toxin VgrG1"/>
    <property type="match status" value="1"/>
</dbReference>
<dbReference type="SUPFAM" id="SSF69349">
    <property type="entry name" value="Phage fibre proteins"/>
    <property type="match status" value="1"/>
</dbReference>
<dbReference type="InterPro" id="IPR006533">
    <property type="entry name" value="T6SS_Vgr_RhsGE"/>
</dbReference>
<feature type="domain" description="Gp5/Type VI secretion system Vgr C-terminal trimerisation" evidence="5">
    <location>
        <begin position="471"/>
        <end position="589"/>
    </location>
</feature>
<evidence type="ECO:0000256" key="2">
    <source>
        <dbReference type="ARBA" id="ARBA00005558"/>
    </source>
</evidence>
<evidence type="ECO:0000313" key="6">
    <source>
        <dbReference type="EMBL" id="QDV42145.1"/>
    </source>
</evidence>
<keyword evidence="7" id="KW-1185">Reference proteome</keyword>
<proteinExistence type="inferred from homology"/>
<evidence type="ECO:0000259" key="4">
    <source>
        <dbReference type="Pfam" id="PF04717"/>
    </source>
</evidence>
<evidence type="ECO:0000256" key="1">
    <source>
        <dbReference type="ARBA" id="ARBA00004613"/>
    </source>
</evidence>
<dbReference type="InterPro" id="IPR006531">
    <property type="entry name" value="Gp5/Vgr_OB"/>
</dbReference>
<dbReference type="InterPro" id="IPR017847">
    <property type="entry name" value="T6SS_RhsGE_Vgr_subset"/>
</dbReference>
<feature type="domain" description="Gp5/Type VI secretion system Vgr protein OB-fold" evidence="4">
    <location>
        <begin position="385"/>
        <end position="454"/>
    </location>
</feature>
<dbReference type="InterPro" id="IPR050708">
    <property type="entry name" value="T6SS_VgrG/RHS"/>
</dbReference>